<dbReference type="RefSeq" id="WP_159461672.1">
    <property type="nucleotide sequence ID" value="NZ_FYEK01000031.1"/>
</dbReference>
<evidence type="ECO:0000313" key="3">
    <source>
        <dbReference type="EMBL" id="SNB67505.1"/>
    </source>
</evidence>
<dbReference type="InterPro" id="IPR045155">
    <property type="entry name" value="Beta-lactam_cat"/>
</dbReference>
<sequence length="481" mass="53268">MPRAWNRWLSRGVALLLVGFLIWQFALFQQELQRIPRTWTVAGLAVGGRSIEEALDAVERALAAPLRVQYQDHTLMLDPADVEARLDRGKSRELLQQALSERQRPGAFLQFLFRQPPPPRDLPVAIQASPEKIRLWLLEVARRFDEPPVEPQPDLERFAFTPGRPGHVLNISRSAERLQAALAQAAPREVALVVDEKPAPPLSLSALGRFFEAYLSAFDGTAGIFIKDLRRGETWMHNGDLPFSGVGVMRLPVALAVARARDLIHDEARRQTVFRMLTDETALPAVDTLLTDLGEGDPAKGAERVTALLRELGLVNSFMAWPFDQPGTPPAVVTPANSRPELPTHPDPRQQTTPEDLGVLLEMLRQCTQEGGPLPLVSEGAVQPGECQFILEAMTQNRLLDPQGQPTLLAAGLPPGIAFARRPGWTNETRADAGIVLAGRAEYVLVVFLHRPILMEWEQAVRMMGDLSRITSQFFLGTPSE</sequence>
<dbReference type="Proteomes" id="UP000197025">
    <property type="component" value="Unassembled WGS sequence"/>
</dbReference>
<dbReference type="Gene3D" id="3.40.710.10">
    <property type="entry name" value="DD-peptidase/beta-lactamase superfamily"/>
    <property type="match status" value="1"/>
</dbReference>
<evidence type="ECO:0000313" key="4">
    <source>
        <dbReference type="Proteomes" id="UP000197025"/>
    </source>
</evidence>
<dbReference type="GO" id="GO:0008800">
    <property type="term" value="F:beta-lactamase activity"/>
    <property type="evidence" value="ECO:0007669"/>
    <property type="project" value="InterPro"/>
</dbReference>
<reference evidence="4" key="1">
    <citation type="submission" date="2017-06" db="EMBL/GenBank/DDBJ databases">
        <authorList>
            <person name="Varghese N."/>
            <person name="Submissions S."/>
        </authorList>
    </citation>
    <scope>NUCLEOTIDE SEQUENCE [LARGE SCALE GENOMIC DNA]</scope>
    <source>
        <strain evidence="4">JAD2</strain>
    </source>
</reference>
<dbReference type="PANTHER" id="PTHR35333:SF3">
    <property type="entry name" value="BETA-LACTAMASE-TYPE TRANSPEPTIDASE FOLD CONTAINING PROTEIN"/>
    <property type="match status" value="1"/>
</dbReference>
<dbReference type="InParanoid" id="A0A212R656"/>
<accession>A0A212R656</accession>
<name>A0A212R656_9CHLR</name>
<dbReference type="InterPro" id="IPR012338">
    <property type="entry name" value="Beta-lactam/transpept-like"/>
</dbReference>
<dbReference type="OrthoDB" id="138826at2"/>
<organism evidence="3 4">
    <name type="scientific">Thermoflexus hugenholtzii JAD2</name>
    <dbReference type="NCBI Taxonomy" id="877466"/>
    <lineage>
        <taxon>Bacteria</taxon>
        <taxon>Bacillati</taxon>
        <taxon>Chloroflexota</taxon>
        <taxon>Thermoflexia</taxon>
        <taxon>Thermoflexales</taxon>
        <taxon>Thermoflexaceae</taxon>
        <taxon>Thermoflexus</taxon>
    </lineage>
</organism>
<dbReference type="GO" id="GO:0046677">
    <property type="term" value="P:response to antibiotic"/>
    <property type="evidence" value="ECO:0007669"/>
    <property type="project" value="InterPro"/>
</dbReference>
<dbReference type="EMBL" id="FYEK01000031">
    <property type="protein sequence ID" value="SNB67505.1"/>
    <property type="molecule type" value="Genomic_DNA"/>
</dbReference>
<dbReference type="PANTHER" id="PTHR35333">
    <property type="entry name" value="BETA-LACTAMASE"/>
    <property type="match status" value="1"/>
</dbReference>
<feature type="region of interest" description="Disordered" evidence="1">
    <location>
        <begin position="329"/>
        <end position="353"/>
    </location>
</feature>
<gene>
    <name evidence="3" type="ORF">SAMN02746019_00013390</name>
</gene>
<dbReference type="GO" id="GO:0030655">
    <property type="term" value="P:beta-lactam antibiotic catabolic process"/>
    <property type="evidence" value="ECO:0007669"/>
    <property type="project" value="InterPro"/>
</dbReference>
<keyword evidence="4" id="KW-1185">Reference proteome</keyword>
<feature type="domain" description="Beta-lactamase class A catalytic" evidence="2">
    <location>
        <begin position="301"/>
        <end position="448"/>
    </location>
</feature>
<dbReference type="SUPFAM" id="SSF56601">
    <property type="entry name" value="beta-lactamase/transpeptidase-like"/>
    <property type="match status" value="1"/>
</dbReference>
<proteinExistence type="predicted"/>
<evidence type="ECO:0000259" key="2">
    <source>
        <dbReference type="Pfam" id="PF13354"/>
    </source>
</evidence>
<dbReference type="Pfam" id="PF13354">
    <property type="entry name" value="Beta-lactamase2"/>
    <property type="match status" value="1"/>
</dbReference>
<dbReference type="AlphaFoldDB" id="A0A212R656"/>
<dbReference type="InterPro" id="IPR000871">
    <property type="entry name" value="Beta-lactam_class-A"/>
</dbReference>
<evidence type="ECO:0000256" key="1">
    <source>
        <dbReference type="SAM" id="MobiDB-lite"/>
    </source>
</evidence>
<protein>
    <submittedName>
        <fullName evidence="3">Beta-lactamase class A</fullName>
    </submittedName>
</protein>